<dbReference type="Pfam" id="PF00400">
    <property type="entry name" value="WD40"/>
    <property type="match status" value="6"/>
</dbReference>
<evidence type="ECO:0000256" key="3">
    <source>
        <dbReference type="ARBA" id="ARBA00022737"/>
    </source>
</evidence>
<organism evidence="8 9">
    <name type="scientific">Gigaspora margarita</name>
    <dbReference type="NCBI Taxonomy" id="4874"/>
    <lineage>
        <taxon>Eukaryota</taxon>
        <taxon>Fungi</taxon>
        <taxon>Fungi incertae sedis</taxon>
        <taxon>Mucoromycota</taxon>
        <taxon>Glomeromycotina</taxon>
        <taxon>Glomeromycetes</taxon>
        <taxon>Diversisporales</taxon>
        <taxon>Gigasporaceae</taxon>
        <taxon>Gigaspora</taxon>
    </lineage>
</organism>
<dbReference type="PROSITE" id="PS50082">
    <property type="entry name" value="WD_REPEATS_2"/>
    <property type="match status" value="6"/>
</dbReference>
<dbReference type="InterPro" id="IPR054080">
    <property type="entry name" value="TPR1-like_2nd"/>
</dbReference>
<dbReference type="InterPro" id="IPR019775">
    <property type="entry name" value="WD40_repeat_CS"/>
</dbReference>
<dbReference type="InterPro" id="IPR001680">
    <property type="entry name" value="WD40_rpt"/>
</dbReference>
<dbReference type="PROSITE" id="PS50294">
    <property type="entry name" value="WD_REPEATS_REGION"/>
    <property type="match status" value="6"/>
</dbReference>
<feature type="repeat" description="WD" evidence="5">
    <location>
        <begin position="399"/>
        <end position="440"/>
    </location>
</feature>
<feature type="repeat" description="WD" evidence="5">
    <location>
        <begin position="356"/>
        <end position="398"/>
    </location>
</feature>
<feature type="compositionally biased region" description="Basic and acidic residues" evidence="6">
    <location>
        <begin position="87"/>
        <end position="107"/>
    </location>
</feature>
<dbReference type="PROSITE" id="PS00678">
    <property type="entry name" value="WD_REPEATS_1"/>
    <property type="match status" value="3"/>
</dbReference>
<dbReference type="PANTHER" id="PTHR22848">
    <property type="entry name" value="WD40 REPEAT PROTEIN"/>
    <property type="match status" value="1"/>
</dbReference>
<dbReference type="SUPFAM" id="SSF50978">
    <property type="entry name" value="WD40 repeat-like"/>
    <property type="match status" value="1"/>
</dbReference>
<dbReference type="InterPro" id="IPR015943">
    <property type="entry name" value="WD40/YVTN_repeat-like_dom_sf"/>
</dbReference>
<dbReference type="SMART" id="SM00320">
    <property type="entry name" value="WD40"/>
    <property type="match status" value="7"/>
</dbReference>
<dbReference type="InterPro" id="IPR020472">
    <property type="entry name" value="WD40_PAC1"/>
</dbReference>
<evidence type="ECO:0000256" key="4">
    <source>
        <dbReference type="ARBA" id="ARBA00026184"/>
    </source>
</evidence>
<dbReference type="GO" id="GO:0000398">
    <property type="term" value="P:mRNA splicing, via spliceosome"/>
    <property type="evidence" value="ECO:0007669"/>
    <property type="project" value="InterPro"/>
</dbReference>
<keyword evidence="9" id="KW-1185">Reference proteome</keyword>
<evidence type="ECO:0000256" key="2">
    <source>
        <dbReference type="ARBA" id="ARBA00022574"/>
    </source>
</evidence>
<dbReference type="CDD" id="cd00200">
    <property type="entry name" value="WD40"/>
    <property type="match status" value="1"/>
</dbReference>
<evidence type="ECO:0000313" key="8">
    <source>
        <dbReference type="EMBL" id="KAF0527908.1"/>
    </source>
</evidence>
<comment type="subcellular location">
    <subcellularLocation>
        <location evidence="1">Nucleus speckle</location>
    </subcellularLocation>
</comment>
<evidence type="ECO:0000313" key="9">
    <source>
        <dbReference type="Proteomes" id="UP000439903"/>
    </source>
</evidence>
<name>A0A8H4EP69_GIGMA</name>
<feature type="region of interest" description="Disordered" evidence="6">
    <location>
        <begin position="70"/>
        <end position="107"/>
    </location>
</feature>
<reference evidence="8 9" key="1">
    <citation type="journal article" date="2019" name="Environ. Microbiol.">
        <title>At the nexus of three kingdoms: the genome of the mycorrhizal fungus Gigaspora margarita provides insights into plant, endobacterial and fungal interactions.</title>
        <authorList>
            <person name="Venice F."/>
            <person name="Ghignone S."/>
            <person name="Salvioli di Fossalunga A."/>
            <person name="Amselem J."/>
            <person name="Novero M."/>
            <person name="Xianan X."/>
            <person name="Sedzielewska Toro K."/>
            <person name="Morin E."/>
            <person name="Lipzen A."/>
            <person name="Grigoriev I.V."/>
            <person name="Henrissat B."/>
            <person name="Martin F.M."/>
            <person name="Bonfante P."/>
        </authorList>
    </citation>
    <scope>NUCLEOTIDE SEQUENCE [LARGE SCALE GENOMIC DNA]</scope>
    <source>
        <strain evidence="8 9">BEG34</strain>
    </source>
</reference>
<evidence type="ECO:0000259" key="7">
    <source>
        <dbReference type="PROSITE" id="PS50897"/>
    </source>
</evidence>
<feature type="compositionally biased region" description="Polar residues" evidence="6">
    <location>
        <begin position="70"/>
        <end position="86"/>
    </location>
</feature>
<dbReference type="OrthoDB" id="674604at2759"/>
<feature type="repeat" description="WD" evidence="5">
    <location>
        <begin position="527"/>
        <end position="568"/>
    </location>
</feature>
<gene>
    <name evidence="8" type="ORF">F8M41_013365</name>
</gene>
<evidence type="ECO:0000256" key="6">
    <source>
        <dbReference type="SAM" id="MobiDB-lite"/>
    </source>
</evidence>
<proteinExistence type="predicted"/>
<keyword evidence="3" id="KW-0677">Repeat</keyword>
<dbReference type="AlphaFoldDB" id="A0A8H4EP69"/>
<evidence type="ECO:0000256" key="5">
    <source>
        <dbReference type="PROSITE-ProRule" id="PRU00221"/>
    </source>
</evidence>
<dbReference type="InterPro" id="IPR036322">
    <property type="entry name" value="WD40_repeat_dom_sf"/>
</dbReference>
<dbReference type="Pfam" id="PF21889">
    <property type="entry name" value="TPR1-like_2nd"/>
    <property type="match status" value="1"/>
</dbReference>
<dbReference type="GO" id="GO:0016607">
    <property type="term" value="C:nuclear speck"/>
    <property type="evidence" value="ECO:0007669"/>
    <property type="project" value="UniProtKB-SubCell"/>
</dbReference>
<dbReference type="SMART" id="SM00668">
    <property type="entry name" value="CTLH"/>
    <property type="match status" value="1"/>
</dbReference>
<dbReference type="Gene3D" id="2.130.10.10">
    <property type="entry name" value="YVTN repeat-like/Quinoprotein amine dehydrogenase"/>
    <property type="match status" value="3"/>
</dbReference>
<dbReference type="PRINTS" id="PR00320">
    <property type="entry name" value="GPROTEINBRPT"/>
</dbReference>
<protein>
    <recommendedName>
        <fullName evidence="4">WD40 repeat-containing protein SMU1</fullName>
    </recommendedName>
</protein>
<feature type="repeat" description="WD" evidence="5">
    <location>
        <begin position="613"/>
        <end position="644"/>
    </location>
</feature>
<comment type="caution">
    <text evidence="8">The sequence shown here is derived from an EMBL/GenBank/DDBJ whole genome shotgun (WGS) entry which is preliminary data.</text>
</comment>
<dbReference type="InterPro" id="IPR006595">
    <property type="entry name" value="CTLH_C"/>
</dbReference>
<evidence type="ECO:0000256" key="1">
    <source>
        <dbReference type="ARBA" id="ARBA00004324"/>
    </source>
</evidence>
<feature type="repeat" description="WD" evidence="5">
    <location>
        <begin position="485"/>
        <end position="526"/>
    </location>
</feature>
<keyword evidence="2 5" id="KW-0853">WD repeat</keyword>
<dbReference type="InterPro" id="IPR045184">
    <property type="entry name" value="SMU1"/>
</dbReference>
<accession>A0A8H4EP69</accession>
<dbReference type="Proteomes" id="UP000439903">
    <property type="component" value="Unassembled WGS sequence"/>
</dbReference>
<feature type="repeat" description="WD" evidence="5">
    <location>
        <begin position="443"/>
        <end position="484"/>
    </location>
</feature>
<sequence length="661" mass="75213">MNFVESLPKQLEYTSHLVINRLGEFYLCIPELLEIWAENQGPLFSENQEKMSNTNGECKETTSTEISLNLSINETTDLGSQVSTEESSSKPDAGIKDKNLEGNNRRKSLEARATVHSYIGSHSRCTRPTEDVFNPEDRNIREEIIRMIIQYLSDEGYTASKMTIYDEANVNWHEKEERVIEVNRLKKAILDGDWAEVDKLCTKPLVKNHKSFMYAIYKQQYLEYIEYQETQKAFTFLNKRLKPLEHLQTTPNEFKDLCYLLTAKSVRDAPAFKNWEGIGPAREKLVEQFRDILNFENLDKDGYEYVPPNRLLTLLQQAVKYQIECSRYHPRVAPSVDTLLHDYSSFVIPNALRSTFVGHKGNVKCVEFIGEEGREIVSGSSDNTLRIWDIESSKEKDVLTGHESRIWDVSSNKNGSMVSSASGDGTIKLWDMKTNKYACVSTLTGHSGDVYTVNFHPGDNHIVTGGYDKTIRLYDVSTGKLVKMFTGHQLSVSKTIFNPLGNLIISGSKDNTIKFWDIISGLCVRTISSHLGEVTCVGMNFNGTKLLSCSKDNSNRLWDVRTGRPITRLKGHQNTSKNFIRARFANKPLIVGGSENGVVYIWDQDTGEVLQKLRGHVGIVYDTTWNPKQNLFVSCSDDKTLKSWCYDENLPLEFEKSINII</sequence>
<dbReference type="EMBL" id="WTPW01000272">
    <property type="protein sequence ID" value="KAF0527908.1"/>
    <property type="molecule type" value="Genomic_DNA"/>
</dbReference>
<dbReference type="PROSITE" id="PS50897">
    <property type="entry name" value="CTLH"/>
    <property type="match status" value="1"/>
</dbReference>
<feature type="domain" description="CTLH" evidence="7">
    <location>
        <begin position="178"/>
        <end position="232"/>
    </location>
</feature>